<dbReference type="InterPro" id="IPR005184">
    <property type="entry name" value="DUF306_Meta_HslJ"/>
</dbReference>
<dbReference type="AlphaFoldDB" id="V8C9M9"/>
<evidence type="ECO:0000256" key="1">
    <source>
        <dbReference type="SAM" id="SignalP"/>
    </source>
</evidence>
<evidence type="ECO:0000259" key="2">
    <source>
        <dbReference type="Pfam" id="PF03724"/>
    </source>
</evidence>
<dbReference type="Proteomes" id="UP000018731">
    <property type="component" value="Unassembled WGS sequence"/>
</dbReference>
<evidence type="ECO:0000313" key="3">
    <source>
        <dbReference type="EMBL" id="ETD24059.1"/>
    </source>
</evidence>
<accession>V8C9M9</accession>
<name>V8C9M9_9HELI</name>
<dbReference type="HOGENOM" id="CLU_075808_5_0_7"/>
<dbReference type="Gene3D" id="2.40.128.270">
    <property type="match status" value="1"/>
</dbReference>
<dbReference type="eggNOG" id="COG3187">
    <property type="taxonomic scope" value="Bacteria"/>
</dbReference>
<sequence length="139" mass="15484">MKSLKLFSLAIALSALYMSACKEENMRIYNTWNLITLSVDGNPIDPTNSEKQVFITVDDQKFNGYAGCNLFFGNLKIQKNKIQSSSTGATKMLCDPSAMEIERAILQLFSDSSVDFVIKDKNLVLEKEGIQAIFEAKGQ</sequence>
<keyword evidence="1" id="KW-0732">Signal</keyword>
<organism evidence="3 4">
    <name type="scientific">Helicobacter macacae MIT 99-5501</name>
    <dbReference type="NCBI Taxonomy" id="1357400"/>
    <lineage>
        <taxon>Bacteria</taxon>
        <taxon>Pseudomonadati</taxon>
        <taxon>Campylobacterota</taxon>
        <taxon>Epsilonproteobacteria</taxon>
        <taxon>Campylobacterales</taxon>
        <taxon>Helicobacteraceae</taxon>
        <taxon>Helicobacter</taxon>
    </lineage>
</organism>
<dbReference type="STRING" id="1357400.HMPREF2086_00806"/>
<dbReference type="EMBL" id="AZJI01000004">
    <property type="protein sequence ID" value="ETD24059.1"/>
    <property type="molecule type" value="Genomic_DNA"/>
</dbReference>
<protein>
    <recommendedName>
        <fullName evidence="2">DUF306 domain-containing protein</fullName>
    </recommendedName>
</protein>
<dbReference type="RefSeq" id="WP_023927530.1">
    <property type="nucleotide sequence ID" value="NZ_KI669454.1"/>
</dbReference>
<dbReference type="OrthoDB" id="5348860at2"/>
<feature type="domain" description="DUF306" evidence="2">
    <location>
        <begin position="30"/>
        <end position="129"/>
    </location>
</feature>
<proteinExistence type="predicted"/>
<reference evidence="3 4" key="1">
    <citation type="journal article" date="2014" name="Genome Announc.">
        <title>Draft genome sequences of six enterohepatic helicobacter species isolated from humans and one from rhesus macaques.</title>
        <authorList>
            <person name="Shen Z."/>
            <person name="Sheh A."/>
            <person name="Young S.K."/>
            <person name="Abouelliel A."/>
            <person name="Ward D.V."/>
            <person name="Earl A.M."/>
            <person name="Fox J.G."/>
        </authorList>
    </citation>
    <scope>NUCLEOTIDE SEQUENCE [LARGE SCALE GENOMIC DNA]</scope>
    <source>
        <strain evidence="3 4">MIT 99-5501</strain>
    </source>
</reference>
<evidence type="ECO:0000313" key="4">
    <source>
        <dbReference type="Proteomes" id="UP000018731"/>
    </source>
</evidence>
<dbReference type="Pfam" id="PF03724">
    <property type="entry name" value="META"/>
    <property type="match status" value="1"/>
</dbReference>
<dbReference type="InterPro" id="IPR053147">
    <property type="entry name" value="Hsp_HslJ-like"/>
</dbReference>
<feature type="chain" id="PRO_5004767349" description="DUF306 domain-containing protein" evidence="1">
    <location>
        <begin position="21"/>
        <end position="139"/>
    </location>
</feature>
<dbReference type="PANTHER" id="PTHR35535:SF1">
    <property type="entry name" value="HEAT SHOCK PROTEIN HSLJ"/>
    <property type="match status" value="1"/>
</dbReference>
<gene>
    <name evidence="3" type="ORF">HMPREF2086_00806</name>
</gene>
<dbReference type="InterPro" id="IPR038670">
    <property type="entry name" value="HslJ-like_sf"/>
</dbReference>
<dbReference type="PATRIC" id="fig|1357400.3.peg.1111"/>
<keyword evidence="4" id="KW-1185">Reference proteome</keyword>
<feature type="signal peptide" evidence="1">
    <location>
        <begin position="1"/>
        <end position="20"/>
    </location>
</feature>
<comment type="caution">
    <text evidence="3">The sequence shown here is derived from an EMBL/GenBank/DDBJ whole genome shotgun (WGS) entry which is preliminary data.</text>
</comment>
<dbReference type="PANTHER" id="PTHR35535">
    <property type="entry name" value="HEAT SHOCK PROTEIN HSLJ"/>
    <property type="match status" value="1"/>
</dbReference>